<organism evidence="4">
    <name type="scientific">Aceria tosichella</name>
    <name type="common">wheat curl mite</name>
    <dbReference type="NCBI Taxonomy" id="561515"/>
    <lineage>
        <taxon>Eukaryota</taxon>
        <taxon>Metazoa</taxon>
        <taxon>Ecdysozoa</taxon>
        <taxon>Arthropoda</taxon>
        <taxon>Chelicerata</taxon>
        <taxon>Arachnida</taxon>
        <taxon>Acari</taxon>
        <taxon>Acariformes</taxon>
        <taxon>Trombidiformes</taxon>
        <taxon>Prostigmata</taxon>
        <taxon>Eupodina</taxon>
        <taxon>Eriophyoidea</taxon>
        <taxon>Eriophyidae</taxon>
        <taxon>Eriophyinae</taxon>
        <taxon>Aceriini</taxon>
        <taxon>Aceria</taxon>
    </lineage>
</organism>
<evidence type="ECO:0000256" key="1">
    <source>
        <dbReference type="ARBA" id="ARBA00010048"/>
    </source>
</evidence>
<dbReference type="GO" id="GO:0015631">
    <property type="term" value="F:tubulin binding"/>
    <property type="evidence" value="ECO:0007669"/>
    <property type="project" value="TreeGrafter"/>
</dbReference>
<dbReference type="InterPro" id="IPR009053">
    <property type="entry name" value="Prefoldin"/>
</dbReference>
<proteinExistence type="inferred from homology"/>
<dbReference type="PANTHER" id="PTHR12409">
    <property type="entry name" value="PREFOLDIN SUBUNIT 3"/>
    <property type="match status" value="1"/>
</dbReference>
<evidence type="ECO:0000256" key="2">
    <source>
        <dbReference type="ARBA" id="ARBA00023186"/>
    </source>
</evidence>
<reference evidence="4" key="1">
    <citation type="submission" date="2018-10" db="EMBL/GenBank/DDBJ databases">
        <title>Transcriptome assembly of Aceria tosichella (Wheat curl mite) Type 2.</title>
        <authorList>
            <person name="Scully E.D."/>
            <person name="Geib S.M."/>
            <person name="Palmer N.A."/>
            <person name="Gupta A.K."/>
            <person name="Sarath G."/>
            <person name="Tatineni S."/>
        </authorList>
    </citation>
    <scope>NUCLEOTIDE SEQUENCE</scope>
    <source>
        <strain evidence="4">LincolnNE</strain>
    </source>
</reference>
<dbReference type="GO" id="GO:0007021">
    <property type="term" value="P:tubulin complex assembly"/>
    <property type="evidence" value="ECO:0007669"/>
    <property type="project" value="TreeGrafter"/>
</dbReference>
<dbReference type="InterPro" id="IPR016655">
    <property type="entry name" value="PFD3"/>
</dbReference>
<dbReference type="GO" id="GO:0005737">
    <property type="term" value="C:cytoplasm"/>
    <property type="evidence" value="ECO:0007669"/>
    <property type="project" value="TreeGrafter"/>
</dbReference>
<dbReference type="GO" id="GO:0007017">
    <property type="term" value="P:microtubule-based process"/>
    <property type="evidence" value="ECO:0007669"/>
    <property type="project" value="TreeGrafter"/>
</dbReference>
<protein>
    <recommendedName>
        <fullName evidence="3">Prefoldin subunit 3</fullName>
    </recommendedName>
</protein>
<dbReference type="GO" id="GO:0016272">
    <property type="term" value="C:prefoldin complex"/>
    <property type="evidence" value="ECO:0007669"/>
    <property type="project" value="UniProtKB-UniRule"/>
</dbReference>
<dbReference type="GO" id="GO:0006457">
    <property type="term" value="P:protein folding"/>
    <property type="evidence" value="ECO:0007669"/>
    <property type="project" value="UniProtKB-UniRule"/>
</dbReference>
<dbReference type="Gene3D" id="1.10.287.370">
    <property type="match status" value="1"/>
</dbReference>
<evidence type="ECO:0000256" key="3">
    <source>
        <dbReference type="PIRNR" id="PIRNR016396"/>
    </source>
</evidence>
<dbReference type="PANTHER" id="PTHR12409:SF0">
    <property type="entry name" value="PREFOLDIN SUBUNIT 3"/>
    <property type="match status" value="1"/>
</dbReference>
<name>A0A6G1SQV2_9ACAR</name>
<dbReference type="Pfam" id="PF02996">
    <property type="entry name" value="Prefoldin"/>
    <property type="match status" value="1"/>
</dbReference>
<dbReference type="InterPro" id="IPR004127">
    <property type="entry name" value="Prefoldin_subunit_alpha"/>
</dbReference>
<comment type="similarity">
    <text evidence="1 3">Belongs to the prefoldin subunit alpha family.</text>
</comment>
<sequence>MIPQMEFIDDVAVHMKGKDVTATLHELDERLQKYKFLEINLLQKRARIRRQMPDLEKSIEVIKLLETGTELNSHFLMSSQLYSKARIPPTQTVCLWLGANVMLEYPLEEAKTLLTKNLSTSLGNLKQIDGDLEFLRDQITTSEVNLARIYNWNVKRLQSQKATGGSASSSTTTLPTTMAAAAAKAVSSSSTTKPEDK</sequence>
<evidence type="ECO:0000313" key="4">
    <source>
        <dbReference type="EMBL" id="MDE52362.1"/>
    </source>
</evidence>
<dbReference type="SUPFAM" id="SSF46579">
    <property type="entry name" value="Prefoldin"/>
    <property type="match status" value="1"/>
</dbReference>
<comment type="function">
    <text evidence="3">Binds specifically to cytosolic chaperonin (c-CPN) and transfers target proteins to it. Binds to nascent polypeptide chain and promotes folding in an environment in which there are many competing pathways for nonnative proteins.</text>
</comment>
<gene>
    <name evidence="4" type="primary">Vbp1</name>
    <name evidence="4" type="ORF">g.14582</name>
</gene>
<dbReference type="PIRSF" id="PIRSF016396">
    <property type="entry name" value="Prefoldin_subunit_3"/>
    <property type="match status" value="1"/>
</dbReference>
<accession>A0A6G1SQV2</accession>
<dbReference type="CDD" id="cd23156">
    <property type="entry name" value="Prefoldin_3"/>
    <property type="match status" value="1"/>
</dbReference>
<keyword evidence="2 3" id="KW-0143">Chaperone</keyword>
<dbReference type="FunFam" id="1.10.287.370:FF:000001">
    <property type="entry name" value="Prefoldin subunit 3"/>
    <property type="match status" value="1"/>
</dbReference>
<dbReference type="AlphaFoldDB" id="A0A6G1SQV2"/>
<dbReference type="EMBL" id="GGYP01007591">
    <property type="protein sequence ID" value="MDE52362.1"/>
    <property type="molecule type" value="Transcribed_RNA"/>
</dbReference>
<comment type="subunit">
    <text evidence="3">Heterohexamer of two PFD-alpha type and four PFD-beta type subunits.</text>
</comment>